<dbReference type="Proteomes" id="UP000076798">
    <property type="component" value="Unassembled WGS sequence"/>
</dbReference>
<evidence type="ECO:0000313" key="7">
    <source>
        <dbReference type="Proteomes" id="UP000076798"/>
    </source>
</evidence>
<protein>
    <submittedName>
        <fullName evidence="6">Kinase-like protein</fullName>
    </submittedName>
</protein>
<accession>A0A165ZBM0</accession>
<evidence type="ECO:0000259" key="5">
    <source>
        <dbReference type="PROSITE" id="PS50011"/>
    </source>
</evidence>
<keyword evidence="1 3" id="KW-0547">Nucleotide-binding</keyword>
<evidence type="ECO:0000256" key="4">
    <source>
        <dbReference type="RuleBase" id="RU000304"/>
    </source>
</evidence>
<evidence type="ECO:0000256" key="2">
    <source>
        <dbReference type="ARBA" id="ARBA00022840"/>
    </source>
</evidence>
<name>A0A165ZBM0_9AGAM</name>
<evidence type="ECO:0000256" key="3">
    <source>
        <dbReference type="PROSITE-ProRule" id="PRU10141"/>
    </source>
</evidence>
<feature type="domain" description="Protein kinase" evidence="5">
    <location>
        <begin position="37"/>
        <end position="334"/>
    </location>
</feature>
<dbReference type="PROSITE" id="PS00107">
    <property type="entry name" value="PROTEIN_KINASE_ATP"/>
    <property type="match status" value="1"/>
</dbReference>
<gene>
    <name evidence="6" type="ORF">SISSUDRAFT_1036519</name>
</gene>
<dbReference type="Pfam" id="PF00069">
    <property type="entry name" value="Pkinase"/>
    <property type="match status" value="1"/>
</dbReference>
<keyword evidence="7" id="KW-1185">Reference proteome</keyword>
<dbReference type="SUPFAM" id="SSF56112">
    <property type="entry name" value="Protein kinase-like (PK-like)"/>
    <property type="match status" value="1"/>
</dbReference>
<dbReference type="GO" id="GO:0005524">
    <property type="term" value="F:ATP binding"/>
    <property type="evidence" value="ECO:0007669"/>
    <property type="project" value="UniProtKB-UniRule"/>
</dbReference>
<organism evidence="6 7">
    <name type="scientific">Sistotremastrum suecicum HHB10207 ss-3</name>
    <dbReference type="NCBI Taxonomy" id="1314776"/>
    <lineage>
        <taxon>Eukaryota</taxon>
        <taxon>Fungi</taxon>
        <taxon>Dikarya</taxon>
        <taxon>Basidiomycota</taxon>
        <taxon>Agaricomycotina</taxon>
        <taxon>Agaricomycetes</taxon>
        <taxon>Sistotremastrales</taxon>
        <taxon>Sistotremastraceae</taxon>
        <taxon>Sistotremastrum</taxon>
    </lineage>
</organism>
<evidence type="ECO:0000256" key="1">
    <source>
        <dbReference type="ARBA" id="ARBA00022741"/>
    </source>
</evidence>
<keyword evidence="6" id="KW-0418">Kinase</keyword>
<dbReference type="GO" id="GO:0004674">
    <property type="term" value="F:protein serine/threonine kinase activity"/>
    <property type="evidence" value="ECO:0007669"/>
    <property type="project" value="UniProtKB-KW"/>
</dbReference>
<sequence>MSLVVRSCRTIDQPLEYINSGIDWDTLDVTNKVKFPEEYSWPVGTGGNADIYLAELDGKVVAVKVPRYYGMDDEDKSVLIKKIKREIGIWARLCHSRVLPFIGYCSFLYGPSEMSTFSLVSPWMRNGTISNYVHRYQNADVSSLLIEVCEGLEYLHAQNIVHGDLKPSNVFISDDGHAVLADFGNSRSVEALIPPLDGLNNVDLSHACGTSRYMAPELFEASAASSSTAADIWALGCVLLEIGVRALPYESCKGDAQVMPSIMNRKLPYQQTEEDFLEQKIRLLFRWSWQFGQTYYHKRGIGAICSRCWETCPLSRPRISTIARWLIDLRDESLSFHEMSWRNWEDELRRIIERRIKAIVPWEANASGRSHGVPTLHSLDTDE</sequence>
<dbReference type="PANTHER" id="PTHR44329">
    <property type="entry name" value="SERINE/THREONINE-PROTEIN KINASE TNNI3K-RELATED"/>
    <property type="match status" value="1"/>
</dbReference>
<dbReference type="InterPro" id="IPR008271">
    <property type="entry name" value="Ser/Thr_kinase_AS"/>
</dbReference>
<dbReference type="InterPro" id="IPR051681">
    <property type="entry name" value="Ser/Thr_Kinases-Pseudokinases"/>
</dbReference>
<reference evidence="6 7" key="1">
    <citation type="journal article" date="2016" name="Mol. Biol. Evol.">
        <title>Comparative Genomics of Early-Diverging Mushroom-Forming Fungi Provides Insights into the Origins of Lignocellulose Decay Capabilities.</title>
        <authorList>
            <person name="Nagy L.G."/>
            <person name="Riley R."/>
            <person name="Tritt A."/>
            <person name="Adam C."/>
            <person name="Daum C."/>
            <person name="Floudas D."/>
            <person name="Sun H."/>
            <person name="Yadav J.S."/>
            <person name="Pangilinan J."/>
            <person name="Larsson K.H."/>
            <person name="Matsuura K."/>
            <person name="Barry K."/>
            <person name="Labutti K."/>
            <person name="Kuo R."/>
            <person name="Ohm R.A."/>
            <person name="Bhattacharya S.S."/>
            <person name="Shirouzu T."/>
            <person name="Yoshinaga Y."/>
            <person name="Martin F.M."/>
            <person name="Grigoriev I.V."/>
            <person name="Hibbett D.S."/>
        </authorList>
    </citation>
    <scope>NUCLEOTIDE SEQUENCE [LARGE SCALE GENOMIC DNA]</scope>
    <source>
        <strain evidence="6 7">HHB10207 ss-3</strain>
    </source>
</reference>
<dbReference type="InterPro" id="IPR000719">
    <property type="entry name" value="Prot_kinase_dom"/>
</dbReference>
<dbReference type="AlphaFoldDB" id="A0A165ZBM0"/>
<dbReference type="PROSITE" id="PS00108">
    <property type="entry name" value="PROTEIN_KINASE_ST"/>
    <property type="match status" value="1"/>
</dbReference>
<dbReference type="STRING" id="1314776.A0A165ZBM0"/>
<dbReference type="EMBL" id="KV428197">
    <property type="protein sequence ID" value="KZT34139.1"/>
    <property type="molecule type" value="Genomic_DNA"/>
</dbReference>
<proteinExistence type="inferred from homology"/>
<dbReference type="InterPro" id="IPR011009">
    <property type="entry name" value="Kinase-like_dom_sf"/>
</dbReference>
<evidence type="ECO:0000313" key="6">
    <source>
        <dbReference type="EMBL" id="KZT34139.1"/>
    </source>
</evidence>
<keyword evidence="4" id="KW-0723">Serine/threonine-protein kinase</keyword>
<dbReference type="Gene3D" id="1.10.510.10">
    <property type="entry name" value="Transferase(Phosphotransferase) domain 1"/>
    <property type="match status" value="1"/>
</dbReference>
<dbReference type="PROSITE" id="PS50011">
    <property type="entry name" value="PROTEIN_KINASE_DOM"/>
    <property type="match status" value="1"/>
</dbReference>
<comment type="similarity">
    <text evidence="4">Belongs to the protein kinase superfamily.</text>
</comment>
<dbReference type="InterPro" id="IPR017441">
    <property type="entry name" value="Protein_kinase_ATP_BS"/>
</dbReference>
<keyword evidence="6" id="KW-0808">Transferase</keyword>
<feature type="binding site" evidence="3">
    <location>
        <position position="64"/>
    </location>
    <ligand>
        <name>ATP</name>
        <dbReference type="ChEBI" id="CHEBI:30616"/>
    </ligand>
</feature>
<keyword evidence="2 3" id="KW-0067">ATP-binding</keyword>
<dbReference type="OrthoDB" id="4062651at2759"/>
<dbReference type="SMART" id="SM00220">
    <property type="entry name" value="S_TKc"/>
    <property type="match status" value="1"/>
</dbReference>